<evidence type="ECO:0000313" key="2">
    <source>
        <dbReference type="EMBL" id="CAB4909126.1"/>
    </source>
</evidence>
<dbReference type="EMBL" id="CAFBMC010000103">
    <property type="protein sequence ID" value="CAB4909126.1"/>
    <property type="molecule type" value="Genomic_DNA"/>
</dbReference>
<dbReference type="Pfam" id="PF11136">
    <property type="entry name" value="DUF2889"/>
    <property type="match status" value="1"/>
</dbReference>
<accession>A0A6J7GQ94</accession>
<protein>
    <submittedName>
        <fullName evidence="2">Unannotated protein</fullName>
    </submittedName>
</protein>
<sequence>MPLDLPLGSRILTAAVSGPSQPTPKRRPHSIRRTSTLDIDWPKGMSESARVRGDARDLLTGSSDSHVRVLNQGWIEVHIGPERVYESLSTAPEHTSLQRVVGVPRSQASRKIVAQLVPEESYEGSPLFLLLDDLPGIYLASGEVMLEWSSVKQLKSVSGVREQMPRDVCAGYERSSSAFLPDGSGAATHQVQAVQELTRADDQQAWHTLQPEIVVASMRRSRRIDVWLDGELHIDAFFQDSCMTPSGVRVGVHEYTLRVVADPSSGEILLIDADPRILPFDECPGAAKNIDRILGMHLHDLRSVVPRTLSGTIGCTHLNDMLRSLTDVPGLVQEMSEEPSAI</sequence>
<reference evidence="2" key="1">
    <citation type="submission" date="2020-05" db="EMBL/GenBank/DDBJ databases">
        <authorList>
            <person name="Chiriac C."/>
            <person name="Salcher M."/>
            <person name="Ghai R."/>
            <person name="Kavagutti S V."/>
        </authorList>
    </citation>
    <scope>NUCLEOTIDE SEQUENCE</scope>
</reference>
<gene>
    <name evidence="2" type="ORF">UFOPK3495_01462</name>
</gene>
<feature type="region of interest" description="Disordered" evidence="1">
    <location>
        <begin position="15"/>
        <end position="36"/>
    </location>
</feature>
<evidence type="ECO:0000256" key="1">
    <source>
        <dbReference type="SAM" id="MobiDB-lite"/>
    </source>
</evidence>
<proteinExistence type="predicted"/>
<dbReference type="InterPro" id="IPR021312">
    <property type="entry name" value="DUF2889"/>
</dbReference>
<name>A0A6J7GQ94_9ZZZZ</name>
<dbReference type="AlphaFoldDB" id="A0A6J7GQ94"/>
<organism evidence="2">
    <name type="scientific">freshwater metagenome</name>
    <dbReference type="NCBI Taxonomy" id="449393"/>
    <lineage>
        <taxon>unclassified sequences</taxon>
        <taxon>metagenomes</taxon>
        <taxon>ecological metagenomes</taxon>
    </lineage>
</organism>